<name>A0A819K232_9BILA</name>
<dbReference type="SUPFAM" id="SSF57196">
    <property type="entry name" value="EGF/Laminin"/>
    <property type="match status" value="1"/>
</dbReference>
<reference evidence="12" key="1">
    <citation type="submission" date="2021-02" db="EMBL/GenBank/DDBJ databases">
        <authorList>
            <person name="Nowell W R."/>
        </authorList>
    </citation>
    <scope>NUCLEOTIDE SEQUENCE</scope>
</reference>
<dbReference type="GO" id="GO:0016020">
    <property type="term" value="C:membrane"/>
    <property type="evidence" value="ECO:0007669"/>
    <property type="project" value="UniProtKB-SubCell"/>
</dbReference>
<feature type="transmembrane region" description="Helical" evidence="8">
    <location>
        <begin position="1549"/>
        <end position="1572"/>
    </location>
</feature>
<dbReference type="SUPFAM" id="SSF57424">
    <property type="entry name" value="LDL receptor-like module"/>
    <property type="match status" value="2"/>
</dbReference>
<evidence type="ECO:0000256" key="9">
    <source>
        <dbReference type="SAM" id="SignalP"/>
    </source>
</evidence>
<accession>A0A819K232</accession>
<keyword evidence="2 8" id="KW-0812">Transmembrane</keyword>
<keyword evidence="4 8" id="KW-0472">Membrane</keyword>
<dbReference type="CDD" id="cd00112">
    <property type="entry name" value="LDLa"/>
    <property type="match status" value="2"/>
</dbReference>
<feature type="disulfide bond" evidence="6">
    <location>
        <begin position="1156"/>
        <end position="1173"/>
    </location>
</feature>
<feature type="disulfide bond" evidence="6">
    <location>
        <begin position="1090"/>
        <end position="1099"/>
    </location>
</feature>
<evidence type="ECO:0000259" key="11">
    <source>
        <dbReference type="PROSITE" id="PS50262"/>
    </source>
</evidence>
<feature type="transmembrane region" description="Helical" evidence="8">
    <location>
        <begin position="1599"/>
        <end position="1623"/>
    </location>
</feature>
<feature type="chain" id="PRO_5032752397" evidence="9">
    <location>
        <begin position="17"/>
        <end position="1794"/>
    </location>
</feature>
<dbReference type="Proteomes" id="UP000663842">
    <property type="component" value="Unassembled WGS sequence"/>
</dbReference>
<dbReference type="PROSITE" id="PS50026">
    <property type="entry name" value="EGF_3"/>
    <property type="match status" value="3"/>
</dbReference>
<dbReference type="CDD" id="cd00054">
    <property type="entry name" value="EGF_CA"/>
    <property type="match status" value="1"/>
</dbReference>
<comment type="subcellular location">
    <subcellularLocation>
        <location evidence="1">Membrane</location>
    </subcellularLocation>
</comment>
<dbReference type="InterPro" id="IPR000276">
    <property type="entry name" value="GPCR_Rhodpsn"/>
</dbReference>
<feature type="signal peptide" evidence="9">
    <location>
        <begin position="1"/>
        <end position="16"/>
    </location>
</feature>
<comment type="caution">
    <text evidence="6">Lacks conserved residue(s) required for the propagation of feature annotation.</text>
</comment>
<dbReference type="SUPFAM" id="SSF81321">
    <property type="entry name" value="Family A G protein-coupled receptor-like"/>
    <property type="match status" value="1"/>
</dbReference>
<evidence type="ECO:0000256" key="5">
    <source>
        <dbReference type="ARBA" id="ARBA00023157"/>
    </source>
</evidence>
<dbReference type="PANTHER" id="PTHR24033:SF151">
    <property type="entry name" value="NOTCH 2"/>
    <property type="match status" value="1"/>
</dbReference>
<feature type="disulfide bond" evidence="7">
    <location>
        <begin position="627"/>
        <end position="639"/>
    </location>
</feature>
<dbReference type="PANTHER" id="PTHR24033">
    <property type="entry name" value="EGF-LIKE DOMAIN-CONTAINING PROTEIN"/>
    <property type="match status" value="1"/>
</dbReference>
<keyword evidence="3 8" id="KW-1133">Transmembrane helix</keyword>
<evidence type="ECO:0000313" key="13">
    <source>
        <dbReference type="Proteomes" id="UP000663842"/>
    </source>
</evidence>
<feature type="domain" description="G-protein coupled receptors family 1 profile" evidence="11">
    <location>
        <begin position="1441"/>
        <end position="1750"/>
    </location>
</feature>
<dbReference type="PROSITE" id="PS50068">
    <property type="entry name" value="LDLRA_2"/>
    <property type="match status" value="2"/>
</dbReference>
<evidence type="ECO:0000256" key="8">
    <source>
        <dbReference type="SAM" id="Phobius"/>
    </source>
</evidence>
<dbReference type="InterPro" id="IPR017452">
    <property type="entry name" value="GPCR_Rhodpsn_7TM"/>
</dbReference>
<dbReference type="Gene3D" id="4.10.400.10">
    <property type="entry name" value="Low-density Lipoprotein Receptor"/>
    <property type="match status" value="2"/>
</dbReference>
<dbReference type="EMBL" id="CAJOBF010001327">
    <property type="protein sequence ID" value="CAF3938661.1"/>
    <property type="molecule type" value="Genomic_DNA"/>
</dbReference>
<feature type="disulfide bond" evidence="7">
    <location>
        <begin position="203"/>
        <end position="215"/>
    </location>
</feature>
<dbReference type="PROSITE" id="PS00022">
    <property type="entry name" value="EGF_1"/>
    <property type="match status" value="4"/>
</dbReference>
<dbReference type="InterPro" id="IPR051830">
    <property type="entry name" value="NOTCH_homolog"/>
</dbReference>
<feature type="transmembrane region" description="Helical" evidence="8">
    <location>
        <begin position="1694"/>
        <end position="1718"/>
    </location>
</feature>
<feature type="transmembrane region" description="Helical" evidence="8">
    <location>
        <begin position="1518"/>
        <end position="1537"/>
    </location>
</feature>
<evidence type="ECO:0000256" key="2">
    <source>
        <dbReference type="ARBA" id="ARBA00022692"/>
    </source>
</evidence>
<proteinExistence type="predicted"/>
<organism evidence="12 13">
    <name type="scientific">Rotaria magnacalcarata</name>
    <dbReference type="NCBI Taxonomy" id="392030"/>
    <lineage>
        <taxon>Eukaryota</taxon>
        <taxon>Metazoa</taxon>
        <taxon>Spiralia</taxon>
        <taxon>Gnathifera</taxon>
        <taxon>Rotifera</taxon>
        <taxon>Eurotatoria</taxon>
        <taxon>Bdelloidea</taxon>
        <taxon>Philodinida</taxon>
        <taxon>Philodinidae</taxon>
        <taxon>Rotaria</taxon>
    </lineage>
</organism>
<dbReference type="InterPro" id="IPR036055">
    <property type="entry name" value="LDL_receptor-like_sf"/>
</dbReference>
<dbReference type="InterPro" id="IPR000742">
    <property type="entry name" value="EGF"/>
</dbReference>
<evidence type="ECO:0000256" key="4">
    <source>
        <dbReference type="ARBA" id="ARBA00023136"/>
    </source>
</evidence>
<dbReference type="Gene3D" id="1.20.1070.10">
    <property type="entry name" value="Rhodopsin 7-helix transmembrane proteins"/>
    <property type="match status" value="1"/>
</dbReference>
<feature type="disulfide bond" evidence="6">
    <location>
        <begin position="1135"/>
        <end position="1144"/>
    </location>
</feature>
<keyword evidence="9" id="KW-0732">Signal</keyword>
<dbReference type="Pfam" id="PF00057">
    <property type="entry name" value="Ldl_recept_a"/>
    <property type="match status" value="1"/>
</dbReference>
<dbReference type="Pfam" id="PF00001">
    <property type="entry name" value="7tm_1"/>
    <property type="match status" value="1"/>
</dbReference>
<keyword evidence="5 6" id="KW-1015">Disulfide bond</keyword>
<dbReference type="PRINTS" id="PR00261">
    <property type="entry name" value="LDLRECEPTOR"/>
</dbReference>
<feature type="disulfide bond" evidence="6">
    <location>
        <begin position="1175"/>
        <end position="1184"/>
    </location>
</feature>
<feature type="transmembrane region" description="Helical" evidence="8">
    <location>
        <begin position="1463"/>
        <end position="1483"/>
    </location>
</feature>
<feature type="transmembrane region" description="Helical" evidence="8">
    <location>
        <begin position="1730"/>
        <end position="1751"/>
    </location>
</feature>
<feature type="domain" description="EGF-like" evidence="10">
    <location>
        <begin position="1147"/>
        <end position="1185"/>
    </location>
</feature>
<feature type="domain" description="EGF-like" evidence="10">
    <location>
        <begin position="1061"/>
        <end position="1100"/>
    </location>
</feature>
<evidence type="ECO:0000256" key="3">
    <source>
        <dbReference type="ARBA" id="ARBA00022989"/>
    </source>
</evidence>
<dbReference type="PROSITE" id="PS50262">
    <property type="entry name" value="G_PROTEIN_RECEP_F1_2"/>
    <property type="match status" value="1"/>
</dbReference>
<evidence type="ECO:0000256" key="1">
    <source>
        <dbReference type="ARBA" id="ARBA00004370"/>
    </source>
</evidence>
<feature type="disulfide bond" evidence="7">
    <location>
        <begin position="634"/>
        <end position="652"/>
    </location>
</feature>
<evidence type="ECO:0000256" key="6">
    <source>
        <dbReference type="PROSITE-ProRule" id="PRU00076"/>
    </source>
</evidence>
<dbReference type="InterPro" id="IPR002172">
    <property type="entry name" value="LDrepeatLR_classA_rpt"/>
</dbReference>
<dbReference type="SMART" id="SM00181">
    <property type="entry name" value="EGF"/>
    <property type="match status" value="4"/>
</dbReference>
<dbReference type="GO" id="GO:0004930">
    <property type="term" value="F:G protein-coupled receptor activity"/>
    <property type="evidence" value="ECO:0007669"/>
    <property type="project" value="InterPro"/>
</dbReference>
<protein>
    <submittedName>
        <fullName evidence="12">Uncharacterized protein</fullName>
    </submittedName>
</protein>
<evidence type="ECO:0000313" key="12">
    <source>
        <dbReference type="EMBL" id="CAF3938661.1"/>
    </source>
</evidence>
<keyword evidence="6" id="KW-0245">EGF-like domain</keyword>
<dbReference type="CDD" id="cd00637">
    <property type="entry name" value="7tm_classA_rhodopsin-like"/>
    <property type="match status" value="1"/>
</dbReference>
<dbReference type="Gene3D" id="2.10.25.10">
    <property type="entry name" value="Laminin"/>
    <property type="match status" value="2"/>
</dbReference>
<evidence type="ECO:0000256" key="7">
    <source>
        <dbReference type="PROSITE-ProRule" id="PRU00124"/>
    </source>
</evidence>
<comment type="caution">
    <text evidence="12">The sequence shown here is derived from an EMBL/GenBank/DDBJ whole genome shotgun (WGS) entry which is preliminary data.</text>
</comment>
<feature type="transmembrane region" description="Helical" evidence="8">
    <location>
        <begin position="1422"/>
        <end position="1442"/>
    </location>
</feature>
<feature type="disulfide bond" evidence="7">
    <location>
        <begin position="210"/>
        <end position="228"/>
    </location>
</feature>
<dbReference type="SMART" id="SM00192">
    <property type="entry name" value="LDLa"/>
    <property type="match status" value="3"/>
</dbReference>
<gene>
    <name evidence="12" type="ORF">UXM345_LOCUS12623</name>
</gene>
<sequence>MRRLTAIFLLCCITEGETSIYLTDTVDSSSVQLYDCLFHQSIFYCRRPLEPISLQRNSLHWTCHDGIQYSFQFLKQNNTTVSEILHGWKSTLDRLEEFVHYLNHSEEINGTQEYICNCTNEGTFGKYCEYSLPVGVTFEETVATKFIHKTTKLNYEGDLVCYKTLECEFGLLCLDWRDICDGRQQCMFGLDEENCDRIEFNECSEDEYRCMNGMCIPDEYFLDGDFDCLDLSDENEQIENAICPSQSPNFQCDDRICPSCHRRCGSDFCHHQCWSCGDGQCVYISFLSRSSVTSTTSCLNRRDQFFWCETVRDEGLWTLENGRCTEKKIFDEHNTNDYCHYLRICQFSNNIRHNCTCRENNSCSTLFKNSCSLWNVTHYPNGGLLTPFIFGYYNETFRPSLIAAKWKVNGSIKCRGYLAQLLSQTDGNGVLYSSYYPGSLCKSQLNGPEESKKGYDEFCHNSSRTFNNHSYHFIDACPRTNSCISAYRINDGFGNCFSDDEKQPNALVTRSCVNVRNHRFRCSIDQATCLYANMLGDSHPACFNQHDEYWMDTSILISQITCNEQFKIGCSILRQYIEASWNSTSINNDQLNTFWKKIPFRSYCDTYPEFASKDDENSSLCKTFWRCLSGQWQCSSGHCVPLTSMFNLIFDCPDGSDEHNIFASDIHPFNDKYSWVNMFDVVDKFQKIYPWHNLWSICHLTGESPCSQENNSSFLSSNEYCINVTMLNNESITCPPQCDERSIIDHCYLSLQTLGYRLQCLSMKTCVDLSHRFHHHCTNTSHRKLPCQMNDKDGNPLPSNRIQCWKRGGGISERCNNQRGCPNDEDEYMCDKLDRFVSSSERKSKFDFQTTEKQLHLLRYPFSAITAEYQSSMLTNPSNSPSSQQNDSIFNRCNRGIGIRLKNDSIVCFCSPHYHGDQCQYHTDRISLIFHINYTHSKYTINTDPSIVNKYLVLFLQDDLVLSTNEFHLRPTNEFDHLTKTRLYFHYSHSNESIEQKRQRYFNRSNIIHSHPFSIRIEAFELRLNIKPRRFAVWEYPIYFDFLPVYRFVKILHFLDSTEKSMNLCRNNSCHPNEECYQLQNQPSRYKCLCRTQYSGPLCTQLNQLCVKNYCSSNALCQPEYRGLTQGNQWPYCICPLDFIGQRCLLKPSVCENNPCRNNGTCYQESRPDQFICICTEEFLGERCEKRKRLIHFYLEDKTRGFHHQASVIQYFRLDLIQLELHLMNQDVYSVFPTHLKYFHNEKTNPEIVLLRIHSLDEEQIYLLAVQLNRTQLIANLSIDQNNQCQHIQSFISSNQSQSKSFLSNINIDLFLSSLGLSVAQYHSLCYSKSRHLLCFHDDYYLCICNENDLGVECFLHQHEDYRCDECRSNGKCLKGTRKELVCICPLCHSGNRCQFNLESFSFTLDQLFLNDLQSPSSTIKYLTIILLIFIPVILFLVGLLNNLCCFVTFRQKKCRHNGIGEYLLYMSIINQLSLTFLLSRFLHLTTNIIHSHSFLPFNTIFCKLINYSLLTSTHLTYWFSSLIAVERLYVVVVLNGRWLKNPRIACRICFVIVMMILFLSAYELAFIQSAISGDNSEMTVCVMVFPVDIPSWKYAHNAIVVMNSLVPFFVNLICMIGIICIATKKKMNANAGAAPVSMIKMRTVIDRQTSTIQQTSDNSTCPEVVIVSDQTYRPSARMTCRLIITVLMENKELVIAPAFTLIPQLFSLPFFLASLILKCQNFHDNNLRYLLIVSYFAKYIPQLTSFLLYISPSSFYFKQWQCSTISSWMKNFRQTPPLVTLTSTTNYVDEKIK</sequence>
<feature type="domain" description="EGF-like" evidence="10">
    <location>
        <begin position="1102"/>
        <end position="1145"/>
    </location>
</feature>
<evidence type="ECO:0000259" key="10">
    <source>
        <dbReference type="PROSITE" id="PS50026"/>
    </source>
</evidence>